<keyword evidence="1" id="KW-0732">Signal</keyword>
<evidence type="ECO:0000313" key="3">
    <source>
        <dbReference type="EMBL" id="TLV03505.1"/>
    </source>
</evidence>
<feature type="domain" description="Secretion system C-terminal sorting" evidence="2">
    <location>
        <begin position="1195"/>
        <end position="1256"/>
    </location>
</feature>
<dbReference type="InterPro" id="IPR013783">
    <property type="entry name" value="Ig-like_fold"/>
</dbReference>
<feature type="chain" id="PRO_5024299918" description="Secretion system C-terminal sorting domain-containing protein" evidence="1">
    <location>
        <begin position="25"/>
        <end position="1262"/>
    </location>
</feature>
<proteinExistence type="predicted"/>
<dbReference type="InterPro" id="IPR026444">
    <property type="entry name" value="Secre_tail"/>
</dbReference>
<reference evidence="3 4" key="1">
    <citation type="submission" date="2019-05" db="EMBL/GenBank/DDBJ databases">
        <authorList>
            <person name="Qu J.-H."/>
        </authorList>
    </citation>
    <scope>NUCLEOTIDE SEQUENCE [LARGE SCALE GENOMIC DNA]</scope>
    <source>
        <strain evidence="3 4">T17</strain>
    </source>
</reference>
<dbReference type="InterPro" id="IPR012334">
    <property type="entry name" value="Pectin_lyas_fold"/>
</dbReference>
<dbReference type="OrthoDB" id="8901262at2"/>
<keyword evidence="4" id="KW-1185">Reference proteome</keyword>
<dbReference type="RefSeq" id="WP_138364713.1">
    <property type="nucleotide sequence ID" value="NZ_VCEJ01000002.1"/>
</dbReference>
<dbReference type="AlphaFoldDB" id="A0A5R9L5H9"/>
<protein>
    <recommendedName>
        <fullName evidence="2">Secretion system C-terminal sorting domain-containing protein</fullName>
    </recommendedName>
</protein>
<dbReference type="Pfam" id="PF18962">
    <property type="entry name" value="Por_Secre_tail"/>
    <property type="match status" value="1"/>
</dbReference>
<dbReference type="Gene3D" id="2.160.20.10">
    <property type="entry name" value="Single-stranded right-handed beta-helix, Pectin lyase-like"/>
    <property type="match status" value="2"/>
</dbReference>
<evidence type="ECO:0000259" key="2">
    <source>
        <dbReference type="Pfam" id="PF18962"/>
    </source>
</evidence>
<evidence type="ECO:0000313" key="4">
    <source>
        <dbReference type="Proteomes" id="UP000306402"/>
    </source>
</evidence>
<dbReference type="InterPro" id="IPR011050">
    <property type="entry name" value="Pectin_lyase_fold/virulence"/>
</dbReference>
<dbReference type="EMBL" id="VCEJ01000002">
    <property type="protein sequence ID" value="TLV03505.1"/>
    <property type="molecule type" value="Genomic_DNA"/>
</dbReference>
<name>A0A5R9L5H9_9BACT</name>
<organism evidence="3 4">
    <name type="scientific">Dyadobacter luticola</name>
    <dbReference type="NCBI Taxonomy" id="1979387"/>
    <lineage>
        <taxon>Bacteria</taxon>
        <taxon>Pseudomonadati</taxon>
        <taxon>Bacteroidota</taxon>
        <taxon>Cytophagia</taxon>
        <taxon>Cytophagales</taxon>
        <taxon>Spirosomataceae</taxon>
        <taxon>Dyadobacter</taxon>
    </lineage>
</organism>
<dbReference type="NCBIfam" id="NF041518">
    <property type="entry name" value="choice_anch_Q"/>
    <property type="match status" value="2"/>
</dbReference>
<evidence type="ECO:0000256" key="1">
    <source>
        <dbReference type="SAM" id="SignalP"/>
    </source>
</evidence>
<feature type="signal peptide" evidence="1">
    <location>
        <begin position="1"/>
        <end position="24"/>
    </location>
</feature>
<comment type="caution">
    <text evidence="3">The sequence shown here is derived from an EMBL/GenBank/DDBJ whole genome shotgun (WGS) entry which is preliminary data.</text>
</comment>
<gene>
    <name evidence="3" type="ORF">FEN17_07835</name>
</gene>
<dbReference type="InterPro" id="IPR059226">
    <property type="entry name" value="Choice_anch_Q_dom"/>
</dbReference>
<dbReference type="SUPFAM" id="SSF51126">
    <property type="entry name" value="Pectin lyase-like"/>
    <property type="match status" value="2"/>
</dbReference>
<accession>A0A5R9L5H9</accession>
<dbReference type="Proteomes" id="UP000306402">
    <property type="component" value="Unassembled WGS sequence"/>
</dbReference>
<dbReference type="Gene3D" id="2.60.40.10">
    <property type="entry name" value="Immunoglobulins"/>
    <property type="match status" value="1"/>
</dbReference>
<sequence length="1262" mass="135220">MKKISTLLLLALVLSMFNKAHSQAQEKWKINKSAYKQKFDQNIGISKGQLQQIMDAAKKQGHAKPAARPDKPFDFKSLTKNYHNTTSKTWTNPRLFVHKKSTATSRPKPSAARKSGTSDVPAILYVRKDAVGAGDGSNWDNAFNELADALKYASGVTGVEEIWVAFGEYYPLYDHEYKSDGDGFDPRNKTFMLLRDVKIYGGFYGTENSLNERQLMIKSGSGFVDNGYDVATILHGDMEVEEEGATVIVGVHHVVTSVGNVGSALLDGVVIAYGNADNEEPITIQGQEVSRMAGGGIVLYGSSPILQNLLLSDNKANIGGAIAAFNSDFVMTNATIDGNFSEQTGSVYISNSSPVITNATITNNLSKQPGAGIFFDGAATSARIRNTIIWGNRQNISTNNVYRDPAASVTFLNSLVEGSGGSSVWDTSFGQDAGGNIDTDPRFRNINYLDYTLRPGSPAINAGTNAIYDAGQTPDLSGIALDSRGVDRISAGTVDMGALESLYGIVTTTLTPNSDGVLFVKKGNTGNGSSWADAAGEVADALVAAQLETVKEIWVAGGTYFPLYRPDNLSGDDPKSPLNSFSLVEGTTLYGGFAGTEGTLAERDRSRLENASILSGDFNQDDDFDINDFINEGPDLETENAFVVVSAVSIGFTGAAVDGFTIEGGNDFDREVNEILRINEVQVPGGFGSGVLTFNANVSFVNTVIRNNVGLVGGGLASLAGAVSLVNSAVYHNATILGGSGVFTLETQTTTLFNTTVSQNVSVQLGAGIFLSGSGLTGFNVISYDNILLDNDLDEEGNPYKADFYAEGSGGILGTSIVGGSGGSSNWQLSAYGIQDAGGNLDEDPSFTDPENDDFSLTPCSRAIDAGYIPFPPEFFPQQDVAGNPRFFNETLDIGAYESQQLQSSGGSRLAASGKKSAFEFMDNSAHTFTAEVGVCSADLLTMAPGKLTGEVIAKVWTDQVVNSFNGAYYVQRHYDIIPVNEVKDAGAQITLYFTQAEFDAFNARVTSTDYLPTGNASGEAARKANFRIYQFHGDSFDGSGEPDSYGDDRGLINPDDDNIVWNAALSRWEVTFPVMRFSGFFAGTAGQNPLPVRLISFEGKHQDDGKVGLNWKVTEQEKIAVYQVEYSENGKSFNKIGAVAANTLSTTAYNFTDSLAHEGDVAYYRLKIFEADGSSAFSKIISIKLPETNRVIAYPIPAKNELWIDWKKSSATFVEFVDVNGKKWKTVQKTAASQKVNISELPAGLILLKAKGSNAIKVVKE</sequence>